<organism evidence="1 2">
    <name type="scientific">Funneliformis geosporum</name>
    <dbReference type="NCBI Taxonomy" id="1117311"/>
    <lineage>
        <taxon>Eukaryota</taxon>
        <taxon>Fungi</taxon>
        <taxon>Fungi incertae sedis</taxon>
        <taxon>Mucoromycota</taxon>
        <taxon>Glomeromycotina</taxon>
        <taxon>Glomeromycetes</taxon>
        <taxon>Glomerales</taxon>
        <taxon>Glomeraceae</taxon>
        <taxon>Funneliformis</taxon>
    </lineage>
</organism>
<proteinExistence type="predicted"/>
<evidence type="ECO:0000313" key="2">
    <source>
        <dbReference type="Proteomes" id="UP001153678"/>
    </source>
</evidence>
<dbReference type="OrthoDB" id="2353790at2759"/>
<accession>A0A9W4WY01</accession>
<dbReference type="Proteomes" id="UP001153678">
    <property type="component" value="Unassembled WGS sequence"/>
</dbReference>
<evidence type="ECO:0000313" key="1">
    <source>
        <dbReference type="EMBL" id="CAI2180666.1"/>
    </source>
</evidence>
<name>A0A9W4WY01_9GLOM</name>
<keyword evidence="2" id="KW-1185">Reference proteome</keyword>
<reference evidence="1" key="1">
    <citation type="submission" date="2022-08" db="EMBL/GenBank/DDBJ databases">
        <authorList>
            <person name="Kallberg Y."/>
            <person name="Tangrot J."/>
            <person name="Rosling A."/>
        </authorList>
    </citation>
    <scope>NUCLEOTIDE SEQUENCE</scope>
    <source>
        <strain evidence="1">Wild A</strain>
    </source>
</reference>
<protein>
    <submittedName>
        <fullName evidence="1">2483_t:CDS:1</fullName>
    </submittedName>
</protein>
<gene>
    <name evidence="1" type="ORF">FWILDA_LOCUS9696</name>
</gene>
<comment type="caution">
    <text evidence="1">The sequence shown here is derived from an EMBL/GenBank/DDBJ whole genome shotgun (WGS) entry which is preliminary data.</text>
</comment>
<dbReference type="AlphaFoldDB" id="A0A9W4WY01"/>
<dbReference type="EMBL" id="CAMKVN010002341">
    <property type="protein sequence ID" value="CAI2180666.1"/>
    <property type="molecule type" value="Genomic_DNA"/>
</dbReference>
<sequence length="309" mass="34786">MITQELIALDTPNITELQRQTIQSIEYFSKIQRLRVEKNEFVQEKLKKISKQRDKFRDFAEQSITNVLKISSHADDIILFADCCIVDNINNDELLKLLRPTLSNATLNKNNSELLKDRLVKIKTRLETISTDITDHNVNNTRNNLRECIDDVDEKNNKAKSAAKFSSIISCVGSAVALGAVPFTGGASLLAVGIGTTAFIGGAVVAKNHALEARTYSACGNFLTYLSEMRECLKKIMEIISYCETYWETEIERIEKIIKDLKGCEPFGRLTIKRSAVLFSLRAKRIQEEAKVYSIVMPKAVNADRIFGL</sequence>